<proteinExistence type="predicted"/>
<sequence length="50" mass="5404">MPRNCLTSVPDRSLNAEIASQLADMSANIVPTPEAAQHPTLLLLKTSNWS</sequence>
<name>A0A6J4MY39_9CYAN</name>
<dbReference type="EMBL" id="CADCTY010001405">
    <property type="protein sequence ID" value="CAA9369530.1"/>
    <property type="molecule type" value="Genomic_DNA"/>
</dbReference>
<organism evidence="1">
    <name type="scientific">uncultured Leptolyngbya sp</name>
    <dbReference type="NCBI Taxonomy" id="332963"/>
    <lineage>
        <taxon>Bacteria</taxon>
        <taxon>Bacillati</taxon>
        <taxon>Cyanobacteriota</taxon>
        <taxon>Cyanophyceae</taxon>
        <taxon>Leptolyngbyales</taxon>
        <taxon>Leptolyngbyaceae</taxon>
        <taxon>Leptolyngbya group</taxon>
        <taxon>Leptolyngbya</taxon>
        <taxon>environmental samples</taxon>
    </lineage>
</organism>
<protein>
    <submittedName>
        <fullName evidence="1">Uncharacterized protein</fullName>
    </submittedName>
</protein>
<reference evidence="1" key="1">
    <citation type="submission" date="2020-02" db="EMBL/GenBank/DDBJ databases">
        <authorList>
            <person name="Meier V. D."/>
        </authorList>
    </citation>
    <scope>NUCLEOTIDE SEQUENCE</scope>
    <source>
        <strain evidence="1">AVDCRST_MAG94</strain>
    </source>
</reference>
<accession>A0A6J4MY39</accession>
<evidence type="ECO:0000313" key="1">
    <source>
        <dbReference type="EMBL" id="CAA9369530.1"/>
    </source>
</evidence>
<gene>
    <name evidence="1" type="ORF">AVDCRST_MAG94-4036</name>
</gene>
<dbReference type="AlphaFoldDB" id="A0A6J4MY39"/>